<proteinExistence type="predicted"/>
<feature type="compositionally biased region" description="Low complexity" evidence="1">
    <location>
        <begin position="49"/>
        <end position="64"/>
    </location>
</feature>
<protein>
    <submittedName>
        <fullName evidence="3">Uncharacterized protein</fullName>
    </submittedName>
</protein>
<dbReference type="EMBL" id="HBIX01024857">
    <property type="protein sequence ID" value="CAE0724393.1"/>
    <property type="molecule type" value="Transcribed_RNA"/>
</dbReference>
<keyword evidence="2" id="KW-0812">Transmembrane</keyword>
<feature type="transmembrane region" description="Helical" evidence="2">
    <location>
        <begin position="138"/>
        <end position="158"/>
    </location>
</feature>
<evidence type="ECO:0000313" key="3">
    <source>
        <dbReference type="EMBL" id="CAE0724393.1"/>
    </source>
</evidence>
<accession>A0A7S4ARS8</accession>
<feature type="transmembrane region" description="Helical" evidence="2">
    <location>
        <begin position="81"/>
        <end position="100"/>
    </location>
</feature>
<keyword evidence="2" id="KW-0472">Membrane</keyword>
<sequence>MIATSATSTKEPSLWMEENGERSGSAAGGNEVDDNPSGVTKDQADDEGNANASSNNANANDHNNESAIFSSRPGSACSCKTVCFGLVSLFLLVLFVYSASVQTNDVGGVQWIVFYALNAAVPAAFLVYYRFCVPIAPVYALVAATSAWSVVYIAIAAANVKNTPAGGATDGTGDNDGQTLKEEYIFELAGASLALFSSLYHAGVARFCVDRNHAAYT</sequence>
<gene>
    <name evidence="3" type="ORF">PAUS00366_LOCUS17149</name>
</gene>
<feature type="region of interest" description="Disordered" evidence="1">
    <location>
        <begin position="1"/>
        <end position="64"/>
    </location>
</feature>
<reference evidence="3" key="1">
    <citation type="submission" date="2021-01" db="EMBL/GenBank/DDBJ databases">
        <authorList>
            <person name="Corre E."/>
            <person name="Pelletier E."/>
            <person name="Niang G."/>
            <person name="Scheremetjew M."/>
            <person name="Finn R."/>
            <person name="Kale V."/>
            <person name="Holt S."/>
            <person name="Cochrane G."/>
            <person name="Meng A."/>
            <person name="Brown T."/>
            <person name="Cohen L."/>
        </authorList>
    </citation>
    <scope>NUCLEOTIDE SEQUENCE</scope>
    <source>
        <strain evidence="3">10249 10 AB</strain>
    </source>
</reference>
<feature type="transmembrane region" description="Helical" evidence="2">
    <location>
        <begin position="112"/>
        <end position="131"/>
    </location>
</feature>
<dbReference type="AlphaFoldDB" id="A0A7S4ARS8"/>
<feature type="compositionally biased region" description="Polar residues" evidence="1">
    <location>
        <begin position="1"/>
        <end position="11"/>
    </location>
</feature>
<name>A0A7S4ARS8_9STRA</name>
<evidence type="ECO:0000256" key="1">
    <source>
        <dbReference type="SAM" id="MobiDB-lite"/>
    </source>
</evidence>
<feature type="transmembrane region" description="Helical" evidence="2">
    <location>
        <begin position="184"/>
        <end position="202"/>
    </location>
</feature>
<keyword evidence="2" id="KW-1133">Transmembrane helix</keyword>
<evidence type="ECO:0000256" key="2">
    <source>
        <dbReference type="SAM" id="Phobius"/>
    </source>
</evidence>
<organism evidence="3">
    <name type="scientific">Pseudo-nitzschia australis</name>
    <dbReference type="NCBI Taxonomy" id="44445"/>
    <lineage>
        <taxon>Eukaryota</taxon>
        <taxon>Sar</taxon>
        <taxon>Stramenopiles</taxon>
        <taxon>Ochrophyta</taxon>
        <taxon>Bacillariophyta</taxon>
        <taxon>Bacillariophyceae</taxon>
        <taxon>Bacillariophycidae</taxon>
        <taxon>Bacillariales</taxon>
        <taxon>Bacillariaceae</taxon>
        <taxon>Pseudo-nitzschia</taxon>
    </lineage>
</organism>